<accession>A0A1F5S194</accession>
<protein>
    <recommendedName>
        <fullName evidence="7">Beta-glucosidase</fullName>
    </recommendedName>
</protein>
<dbReference type="Pfam" id="PF00232">
    <property type="entry name" value="Glyco_hydro_1"/>
    <property type="match status" value="2"/>
</dbReference>
<dbReference type="AlphaFoldDB" id="A0A1F5S194"/>
<keyword evidence="3" id="KW-0326">Glycosidase</keyword>
<evidence type="ECO:0000256" key="2">
    <source>
        <dbReference type="ARBA" id="ARBA00022801"/>
    </source>
</evidence>
<organism evidence="5 6">
    <name type="scientific">Candidatus Falkowbacteria bacterium RBG_13_39_14</name>
    <dbReference type="NCBI Taxonomy" id="1797985"/>
    <lineage>
        <taxon>Bacteria</taxon>
        <taxon>Candidatus Falkowiibacteriota</taxon>
    </lineage>
</organism>
<dbReference type="PANTHER" id="PTHR10353">
    <property type="entry name" value="GLYCOSYL HYDROLASE"/>
    <property type="match status" value="1"/>
</dbReference>
<dbReference type="GO" id="GO:0005975">
    <property type="term" value="P:carbohydrate metabolic process"/>
    <property type="evidence" value="ECO:0007669"/>
    <property type="project" value="InterPro"/>
</dbReference>
<evidence type="ECO:0000313" key="5">
    <source>
        <dbReference type="EMBL" id="OGF20332.1"/>
    </source>
</evidence>
<comment type="caution">
    <text evidence="5">The sequence shown here is derived from an EMBL/GenBank/DDBJ whole genome shotgun (WGS) entry which is preliminary data.</text>
</comment>
<dbReference type="SUPFAM" id="SSF51445">
    <property type="entry name" value="(Trans)glycosidases"/>
    <property type="match status" value="1"/>
</dbReference>
<dbReference type="GO" id="GO:0008422">
    <property type="term" value="F:beta-glucosidase activity"/>
    <property type="evidence" value="ECO:0007669"/>
    <property type="project" value="TreeGrafter"/>
</dbReference>
<evidence type="ECO:0008006" key="7">
    <source>
        <dbReference type="Google" id="ProtNLM"/>
    </source>
</evidence>
<name>A0A1F5S194_9BACT</name>
<keyword evidence="2" id="KW-0378">Hydrolase</keyword>
<evidence type="ECO:0000256" key="1">
    <source>
        <dbReference type="ARBA" id="ARBA00010838"/>
    </source>
</evidence>
<evidence type="ECO:0000313" key="6">
    <source>
        <dbReference type="Proteomes" id="UP000178323"/>
    </source>
</evidence>
<dbReference type="PRINTS" id="PR00131">
    <property type="entry name" value="GLHYDRLASE1"/>
</dbReference>
<sequence length="405" mass="48551">MSSNQQLNFPAGFLWGAGTSSYQVEGNIKNDWSEWEKSKKRKKQLEKAGLVEKYGYENFICGRACDHYNRYEEDFDIAKSLGHNAHRFSIEWARIEPEEGAFDKKEIEHYQEVIKTLRKRNLEPFVTLWHFTNPIWLKNGWLNEKAVFYFTRYVEKIVSELGEDVKFWITINEPITYTLWMYVEKKLIYNELSLIKCAKQILVLCKAHKEAYKSIKKIDHNSQIGIVNNNNYFSQLIGWCPFEWSIAKSLDYLKNKWLFNRIKNYQDFIGLNYYREIKIDPTLGLFNKQEKNDMGWLISPKGLYYVLMDLKKYKKPIYITENGIPDKTDEKRKKFIKDHLYYTWKAIQDGTDIKGYLNWSLLDNFEWAEGFWPRFGLVEIDYRTMERRIRKSAYEYAEICKNNSL</sequence>
<comment type="similarity">
    <text evidence="1 4">Belongs to the glycosyl hydrolase 1 family.</text>
</comment>
<dbReference type="STRING" id="1797985.A2Y83_04950"/>
<dbReference type="Proteomes" id="UP000178323">
    <property type="component" value="Unassembled WGS sequence"/>
</dbReference>
<evidence type="ECO:0000256" key="4">
    <source>
        <dbReference type="RuleBase" id="RU003690"/>
    </source>
</evidence>
<dbReference type="EMBL" id="MFFS01000097">
    <property type="protein sequence ID" value="OGF20332.1"/>
    <property type="molecule type" value="Genomic_DNA"/>
</dbReference>
<evidence type="ECO:0000256" key="3">
    <source>
        <dbReference type="ARBA" id="ARBA00023295"/>
    </source>
</evidence>
<dbReference type="InterPro" id="IPR001360">
    <property type="entry name" value="Glyco_hydro_1"/>
</dbReference>
<dbReference type="PANTHER" id="PTHR10353:SF209">
    <property type="entry name" value="GALACTOLIPID GALACTOSYLTRANSFERASE SFR2, CHLOROPLASTIC"/>
    <property type="match status" value="1"/>
</dbReference>
<proteinExistence type="inferred from homology"/>
<dbReference type="Gene3D" id="3.20.20.80">
    <property type="entry name" value="Glycosidases"/>
    <property type="match status" value="1"/>
</dbReference>
<reference evidence="5 6" key="1">
    <citation type="journal article" date="2016" name="Nat. Commun.">
        <title>Thousands of microbial genomes shed light on interconnected biogeochemical processes in an aquifer system.</title>
        <authorList>
            <person name="Anantharaman K."/>
            <person name="Brown C.T."/>
            <person name="Hug L.A."/>
            <person name="Sharon I."/>
            <person name="Castelle C.J."/>
            <person name="Probst A.J."/>
            <person name="Thomas B.C."/>
            <person name="Singh A."/>
            <person name="Wilkins M.J."/>
            <person name="Karaoz U."/>
            <person name="Brodie E.L."/>
            <person name="Williams K.H."/>
            <person name="Hubbard S.S."/>
            <person name="Banfield J.F."/>
        </authorList>
    </citation>
    <scope>NUCLEOTIDE SEQUENCE [LARGE SCALE GENOMIC DNA]</scope>
</reference>
<gene>
    <name evidence="5" type="ORF">A2Y83_04950</name>
</gene>
<dbReference type="InterPro" id="IPR017853">
    <property type="entry name" value="GH"/>
</dbReference>